<evidence type="ECO:0000313" key="2">
    <source>
        <dbReference type="EMBL" id="PUU72968.1"/>
    </source>
</evidence>
<dbReference type="Pfam" id="PF19026">
    <property type="entry name" value="UBA_HYPK"/>
    <property type="match status" value="1"/>
</dbReference>
<dbReference type="AlphaFoldDB" id="A0A2T6ZBU9"/>
<dbReference type="InterPro" id="IPR044034">
    <property type="entry name" value="NAC-like_UBA"/>
</dbReference>
<name>A0A2T6ZBU9_TUBBO</name>
<keyword evidence="3" id="KW-1185">Reference proteome</keyword>
<dbReference type="Proteomes" id="UP000244722">
    <property type="component" value="Unassembled WGS sequence"/>
</dbReference>
<accession>A0A2T6ZBU9</accession>
<sequence length="111" mass="11727">MTEPEAAQERVAPSNAELCVKAMEAMENEGDTPTNQVTQESAEALGKAMQGLNVKQAPAQKAGPPPSTRVNAADVALVMEEMEVSKAKATDILRSCGGNVTEALRKCLHAY</sequence>
<dbReference type="CDD" id="cd14361">
    <property type="entry name" value="UBA_HYPK"/>
    <property type="match status" value="1"/>
</dbReference>
<evidence type="ECO:0000313" key="3">
    <source>
        <dbReference type="Proteomes" id="UP000244722"/>
    </source>
</evidence>
<dbReference type="EMBL" id="NESQ01000437">
    <property type="protein sequence ID" value="PUU72968.1"/>
    <property type="molecule type" value="Genomic_DNA"/>
</dbReference>
<dbReference type="Gene3D" id="1.10.8.10">
    <property type="entry name" value="DNA helicase RuvA subunit, C-terminal domain"/>
    <property type="match status" value="1"/>
</dbReference>
<reference evidence="2 3" key="1">
    <citation type="submission" date="2017-04" db="EMBL/GenBank/DDBJ databases">
        <title>Draft genome sequence of Tuber borchii Vittad., a whitish edible truffle.</title>
        <authorList>
            <consortium name="DOE Joint Genome Institute"/>
            <person name="Murat C."/>
            <person name="Kuo A."/>
            <person name="Barry K.W."/>
            <person name="Clum A."/>
            <person name="Dockter R.B."/>
            <person name="Fauchery L."/>
            <person name="Iotti M."/>
            <person name="Kohler A."/>
            <person name="Labutti K."/>
            <person name="Lindquist E.A."/>
            <person name="Lipzen A."/>
            <person name="Ohm R.A."/>
            <person name="Wang M."/>
            <person name="Grigoriev I.V."/>
            <person name="Zambonelli A."/>
            <person name="Martin F.M."/>
        </authorList>
    </citation>
    <scope>NUCLEOTIDE SEQUENCE [LARGE SCALE GENOMIC DNA]</scope>
    <source>
        <strain evidence="2 3">Tbo3840</strain>
    </source>
</reference>
<feature type="domain" description="Nascent polypeptide-associated complex subunit alpha-like UBA" evidence="1">
    <location>
        <begin position="70"/>
        <end position="106"/>
    </location>
</feature>
<dbReference type="InterPro" id="IPR038922">
    <property type="entry name" value="HYPK_UBA"/>
</dbReference>
<comment type="caution">
    <text evidence="2">The sequence shown here is derived from an EMBL/GenBank/DDBJ whole genome shotgun (WGS) entry which is preliminary data.</text>
</comment>
<protein>
    <recommendedName>
        <fullName evidence="1">Nascent polypeptide-associated complex subunit alpha-like UBA domain-containing protein</fullName>
    </recommendedName>
</protein>
<dbReference type="OrthoDB" id="285219at2759"/>
<gene>
    <name evidence="2" type="ORF">B9Z19DRAFT_598123</name>
</gene>
<dbReference type="STRING" id="42251.A0A2T6ZBU9"/>
<proteinExistence type="predicted"/>
<evidence type="ECO:0000259" key="1">
    <source>
        <dbReference type="Pfam" id="PF19026"/>
    </source>
</evidence>
<organism evidence="2 3">
    <name type="scientific">Tuber borchii</name>
    <name type="common">White truffle</name>
    <dbReference type="NCBI Taxonomy" id="42251"/>
    <lineage>
        <taxon>Eukaryota</taxon>
        <taxon>Fungi</taxon>
        <taxon>Dikarya</taxon>
        <taxon>Ascomycota</taxon>
        <taxon>Pezizomycotina</taxon>
        <taxon>Pezizomycetes</taxon>
        <taxon>Pezizales</taxon>
        <taxon>Tuberaceae</taxon>
        <taxon>Tuber</taxon>
    </lineage>
</organism>